<reference evidence="3" key="1">
    <citation type="journal article" date="2017" name="Genome Biol.">
        <title>Comparative genomics reveals high biological diversity and specific adaptations in the industrially and medically important fungal genus Aspergillus.</title>
        <authorList>
            <person name="de Vries R.P."/>
            <person name="Riley R."/>
            <person name="Wiebenga A."/>
            <person name="Aguilar-Osorio G."/>
            <person name="Amillis S."/>
            <person name="Uchima C.A."/>
            <person name="Anderluh G."/>
            <person name="Asadollahi M."/>
            <person name="Askin M."/>
            <person name="Barry K."/>
            <person name="Battaglia E."/>
            <person name="Bayram O."/>
            <person name="Benocci T."/>
            <person name="Braus-Stromeyer S.A."/>
            <person name="Caldana C."/>
            <person name="Canovas D."/>
            <person name="Cerqueira G.C."/>
            <person name="Chen F."/>
            <person name="Chen W."/>
            <person name="Choi C."/>
            <person name="Clum A."/>
            <person name="Dos Santos R.A."/>
            <person name="Damasio A.R."/>
            <person name="Diallinas G."/>
            <person name="Emri T."/>
            <person name="Fekete E."/>
            <person name="Flipphi M."/>
            <person name="Freyberg S."/>
            <person name="Gallo A."/>
            <person name="Gournas C."/>
            <person name="Habgood R."/>
            <person name="Hainaut M."/>
            <person name="Harispe M.L."/>
            <person name="Henrissat B."/>
            <person name="Hilden K.S."/>
            <person name="Hope R."/>
            <person name="Hossain A."/>
            <person name="Karabika E."/>
            <person name="Karaffa L."/>
            <person name="Karanyi Z."/>
            <person name="Krasevec N."/>
            <person name="Kuo A."/>
            <person name="Kusch H."/>
            <person name="LaButti K."/>
            <person name="Lagendijk E.L."/>
            <person name="Lapidus A."/>
            <person name="Levasseur A."/>
            <person name="Lindquist E."/>
            <person name="Lipzen A."/>
            <person name="Logrieco A.F."/>
            <person name="MacCabe A."/>
            <person name="Maekelae M.R."/>
            <person name="Malavazi I."/>
            <person name="Melin P."/>
            <person name="Meyer V."/>
            <person name="Mielnichuk N."/>
            <person name="Miskei M."/>
            <person name="Molnar A.P."/>
            <person name="Mule G."/>
            <person name="Ngan C.Y."/>
            <person name="Orejas M."/>
            <person name="Orosz E."/>
            <person name="Ouedraogo J.P."/>
            <person name="Overkamp K.M."/>
            <person name="Park H.-S."/>
            <person name="Perrone G."/>
            <person name="Piumi F."/>
            <person name="Punt P.J."/>
            <person name="Ram A.F."/>
            <person name="Ramon A."/>
            <person name="Rauscher S."/>
            <person name="Record E."/>
            <person name="Riano-Pachon D.M."/>
            <person name="Robert V."/>
            <person name="Roehrig J."/>
            <person name="Ruller R."/>
            <person name="Salamov A."/>
            <person name="Salih N.S."/>
            <person name="Samson R.A."/>
            <person name="Sandor E."/>
            <person name="Sanguinetti M."/>
            <person name="Schuetze T."/>
            <person name="Sepcic K."/>
            <person name="Shelest E."/>
            <person name="Sherlock G."/>
            <person name="Sophianopoulou V."/>
            <person name="Squina F.M."/>
            <person name="Sun H."/>
            <person name="Susca A."/>
            <person name="Todd R.B."/>
            <person name="Tsang A."/>
            <person name="Unkles S.E."/>
            <person name="van de Wiele N."/>
            <person name="van Rossen-Uffink D."/>
            <person name="Oliveira J.V."/>
            <person name="Vesth T.C."/>
            <person name="Visser J."/>
            <person name="Yu J.-H."/>
            <person name="Zhou M."/>
            <person name="Andersen M.R."/>
            <person name="Archer D.B."/>
            <person name="Baker S.E."/>
            <person name="Benoit I."/>
            <person name="Brakhage A.A."/>
            <person name="Braus G.H."/>
            <person name="Fischer R."/>
            <person name="Frisvad J.C."/>
            <person name="Goldman G.H."/>
            <person name="Houbraken J."/>
            <person name="Oakley B."/>
            <person name="Pocsi I."/>
            <person name="Scazzocchio C."/>
            <person name="Seiboth B."/>
            <person name="vanKuyk P.A."/>
            <person name="Wortman J."/>
            <person name="Dyer P.S."/>
            <person name="Grigoriev I.V."/>
        </authorList>
    </citation>
    <scope>NUCLEOTIDE SEQUENCE [LARGE SCALE GENOMIC DNA]</scope>
    <source>
        <strain evidence="3">CBS 583.65</strain>
    </source>
</reference>
<evidence type="ECO:0000313" key="2">
    <source>
        <dbReference type="EMBL" id="OJJ07520.1"/>
    </source>
</evidence>
<dbReference type="EMBL" id="KV878137">
    <property type="protein sequence ID" value="OJJ07520.1"/>
    <property type="molecule type" value="Genomic_DNA"/>
</dbReference>
<gene>
    <name evidence="2" type="ORF">ASPVEDRAFT_33740</name>
</gene>
<dbReference type="AlphaFoldDB" id="A0A1L9Q189"/>
<feature type="region of interest" description="Disordered" evidence="1">
    <location>
        <begin position="113"/>
        <end position="137"/>
    </location>
</feature>
<keyword evidence="3" id="KW-1185">Reference proteome</keyword>
<dbReference type="GeneID" id="63726286"/>
<dbReference type="Proteomes" id="UP000184073">
    <property type="component" value="Unassembled WGS sequence"/>
</dbReference>
<dbReference type="VEuPathDB" id="FungiDB:ASPVEDRAFT_33740"/>
<dbReference type="RefSeq" id="XP_040673282.1">
    <property type="nucleotide sequence ID" value="XM_040810775.1"/>
</dbReference>
<evidence type="ECO:0000256" key="1">
    <source>
        <dbReference type="SAM" id="MobiDB-lite"/>
    </source>
</evidence>
<sequence>MSPTDTRKCPKCQGPVQDSCIDQKHIGPLPVLPVNVGPIQTQQSESNTPSNPTPRCPTCTQTIRPECLINSHIVPCRACGLSFAYCPPSPDESTEPSYLDWDYKDAMNWLESQSTDEANPDTTNTTKDSGDTATFAPPTTHACIARKLERRKENNSENRRVIIAGHLEWERTLNSLRQMTPLADEVSAAVRALVALKKECDATHDMLELVRMSDPARESDS</sequence>
<feature type="compositionally biased region" description="Polar residues" evidence="1">
    <location>
        <begin position="113"/>
        <end position="127"/>
    </location>
</feature>
<proteinExistence type="predicted"/>
<name>A0A1L9Q189_ASPVE</name>
<protein>
    <submittedName>
        <fullName evidence="2">Uncharacterized protein</fullName>
    </submittedName>
</protein>
<evidence type="ECO:0000313" key="3">
    <source>
        <dbReference type="Proteomes" id="UP000184073"/>
    </source>
</evidence>
<dbReference type="OrthoDB" id="10370390at2759"/>
<organism evidence="2 3">
    <name type="scientific">Aspergillus versicolor CBS 583.65</name>
    <dbReference type="NCBI Taxonomy" id="1036611"/>
    <lineage>
        <taxon>Eukaryota</taxon>
        <taxon>Fungi</taxon>
        <taxon>Dikarya</taxon>
        <taxon>Ascomycota</taxon>
        <taxon>Pezizomycotina</taxon>
        <taxon>Eurotiomycetes</taxon>
        <taxon>Eurotiomycetidae</taxon>
        <taxon>Eurotiales</taxon>
        <taxon>Aspergillaceae</taxon>
        <taxon>Aspergillus</taxon>
        <taxon>Aspergillus subgen. Nidulantes</taxon>
    </lineage>
</organism>
<accession>A0A1L9Q189</accession>